<dbReference type="RefSeq" id="WP_263973503.1">
    <property type="nucleotide sequence ID" value="NZ_BHYM01000085.1"/>
</dbReference>
<accession>A0A402CK97</accession>
<gene>
    <name evidence="3" type="ORF">Rhow_008349</name>
</gene>
<protein>
    <submittedName>
        <fullName evidence="3">Triacylglycerol lipase</fullName>
    </submittedName>
</protein>
<evidence type="ECO:0000256" key="2">
    <source>
        <dbReference type="SAM" id="SignalP"/>
    </source>
</evidence>
<evidence type="ECO:0000313" key="4">
    <source>
        <dbReference type="Proteomes" id="UP000287519"/>
    </source>
</evidence>
<evidence type="ECO:0000256" key="1">
    <source>
        <dbReference type="SAM" id="MobiDB-lite"/>
    </source>
</evidence>
<dbReference type="EMBL" id="BHYM01000085">
    <property type="protein sequence ID" value="GCE44051.1"/>
    <property type="molecule type" value="Genomic_DNA"/>
</dbReference>
<name>A0A402CK97_RHOWR</name>
<organism evidence="3 4">
    <name type="scientific">Rhodococcus wratislaviensis</name>
    <name type="common">Tsukamurella wratislaviensis</name>
    <dbReference type="NCBI Taxonomy" id="44752"/>
    <lineage>
        <taxon>Bacteria</taxon>
        <taxon>Bacillati</taxon>
        <taxon>Actinomycetota</taxon>
        <taxon>Actinomycetes</taxon>
        <taxon>Mycobacteriales</taxon>
        <taxon>Nocardiaceae</taxon>
        <taxon>Rhodococcus</taxon>
    </lineage>
</organism>
<keyword evidence="4" id="KW-1185">Reference proteome</keyword>
<comment type="caution">
    <text evidence="3">The sequence shown here is derived from an EMBL/GenBank/DDBJ whole genome shotgun (WGS) entry which is preliminary data.</text>
</comment>
<sequence>MIRSRALRHRMPLVGAMLVGAQLAVATPSVGAPADGGTPVDVQPAPTVPA</sequence>
<dbReference type="AlphaFoldDB" id="A0A402CK97"/>
<evidence type="ECO:0000313" key="3">
    <source>
        <dbReference type="EMBL" id="GCE44051.1"/>
    </source>
</evidence>
<dbReference type="Proteomes" id="UP000287519">
    <property type="component" value="Unassembled WGS sequence"/>
</dbReference>
<reference evidence="3 4" key="1">
    <citation type="submission" date="2018-11" db="EMBL/GenBank/DDBJ databases">
        <title>Microbial catabolism of amino acid.</title>
        <authorList>
            <person name="Hibi M."/>
            <person name="Ogawa J."/>
        </authorList>
    </citation>
    <scope>NUCLEOTIDE SEQUENCE [LARGE SCALE GENOMIC DNA]</scope>
    <source>
        <strain evidence="3 4">C31-06</strain>
    </source>
</reference>
<feature type="signal peptide" evidence="2">
    <location>
        <begin position="1"/>
        <end position="26"/>
    </location>
</feature>
<proteinExistence type="predicted"/>
<feature type="region of interest" description="Disordered" evidence="1">
    <location>
        <begin position="29"/>
        <end position="50"/>
    </location>
</feature>
<keyword evidence="2" id="KW-0732">Signal</keyword>
<feature type="chain" id="PRO_5038604532" evidence="2">
    <location>
        <begin position="27"/>
        <end position="50"/>
    </location>
</feature>